<evidence type="ECO:0008006" key="3">
    <source>
        <dbReference type="Google" id="ProtNLM"/>
    </source>
</evidence>
<organism evidence="1 2">
    <name type="scientific">Pseudobacillus wudalianchiensis</name>
    <dbReference type="NCBI Taxonomy" id="1743143"/>
    <lineage>
        <taxon>Bacteria</taxon>
        <taxon>Bacillati</taxon>
        <taxon>Bacillota</taxon>
        <taxon>Bacilli</taxon>
        <taxon>Bacillales</taxon>
        <taxon>Bacillaceae</taxon>
        <taxon>Pseudobacillus</taxon>
    </lineage>
</organism>
<dbReference type="Proteomes" id="UP000092578">
    <property type="component" value="Unassembled WGS sequence"/>
</dbReference>
<protein>
    <recommendedName>
        <fullName evidence="3">DUF3055 domain-containing protein</fullName>
    </recommendedName>
</protein>
<reference evidence="2" key="1">
    <citation type="submission" date="2016-05" db="EMBL/GenBank/DDBJ databases">
        <authorList>
            <person name="Liu B."/>
            <person name="Wang J."/>
            <person name="Zhu Y."/>
            <person name="Liu G."/>
            <person name="Chen Q."/>
            <person name="Chen Z."/>
            <person name="Lan J."/>
            <person name="Che J."/>
            <person name="Ge C."/>
            <person name="Shi H."/>
            <person name="Pan Z."/>
            <person name="Liu X."/>
        </authorList>
    </citation>
    <scope>NUCLEOTIDE SEQUENCE [LARGE SCALE GENOMIC DNA]</scope>
    <source>
        <strain evidence="2">FJAT-27215</strain>
    </source>
</reference>
<dbReference type="RefSeq" id="WP_065412093.1">
    <property type="nucleotide sequence ID" value="NZ_MAYT01000031.1"/>
</dbReference>
<dbReference type="AlphaFoldDB" id="A0A1B9ABP7"/>
<keyword evidence="2" id="KW-1185">Reference proteome</keyword>
<evidence type="ECO:0000313" key="1">
    <source>
        <dbReference type="EMBL" id="OCA81266.1"/>
    </source>
</evidence>
<evidence type="ECO:0000313" key="2">
    <source>
        <dbReference type="Proteomes" id="UP000092578"/>
    </source>
</evidence>
<proteinExistence type="predicted"/>
<dbReference type="Pfam" id="PF11256">
    <property type="entry name" value="SAV0927-like"/>
    <property type="match status" value="1"/>
</dbReference>
<accession>A0A1B9ABP7</accession>
<dbReference type="EMBL" id="MAYT01000031">
    <property type="protein sequence ID" value="OCA81266.1"/>
    <property type="molecule type" value="Genomic_DNA"/>
</dbReference>
<sequence length="97" mass="11205">MEVTFLMDESEMQSNRFVCLITDHHRYDFAIIDTKQFSGNSIVLSLQNNRMILMCEEDIEDSEYWALKLGVEQEDTKAIQDFLYTALGKGEPAAVVY</sequence>
<gene>
    <name evidence="1" type="ORF">A8F95_16015</name>
</gene>
<comment type="caution">
    <text evidence="1">The sequence shown here is derived from an EMBL/GenBank/DDBJ whole genome shotgun (WGS) entry which is preliminary data.</text>
</comment>
<dbReference type="InterPro" id="IPR021415">
    <property type="entry name" value="SAV0927-like"/>
</dbReference>
<name>A0A1B9ABP7_9BACI</name>